<comment type="similarity">
    <text evidence="2">Belongs to the glycosyltransferase 2 family.</text>
</comment>
<organism evidence="6 7">
    <name type="scientific">Paenibacillus odorifer</name>
    <dbReference type="NCBI Taxonomy" id="189426"/>
    <lineage>
        <taxon>Bacteria</taxon>
        <taxon>Bacillati</taxon>
        <taxon>Bacillota</taxon>
        <taxon>Bacilli</taxon>
        <taxon>Bacillales</taxon>
        <taxon>Paenibacillaceae</taxon>
        <taxon>Paenibacillus</taxon>
    </lineage>
</organism>
<dbReference type="SUPFAM" id="SSF53448">
    <property type="entry name" value="Nucleotide-diphospho-sugar transferases"/>
    <property type="match status" value="1"/>
</dbReference>
<reference evidence="6 7" key="1">
    <citation type="submission" date="2016-11" db="EMBL/GenBank/DDBJ databases">
        <title>Paenibacillus species isolates.</title>
        <authorList>
            <person name="Beno S.M."/>
        </authorList>
    </citation>
    <scope>NUCLEOTIDE SEQUENCE [LARGE SCALE GENOMIC DNA]</scope>
    <source>
        <strain evidence="6 7">FSL H7-0433</strain>
    </source>
</reference>
<dbReference type="PANTHER" id="PTHR43179:SF12">
    <property type="entry name" value="GALACTOFURANOSYLTRANSFERASE GLFT2"/>
    <property type="match status" value="1"/>
</dbReference>
<evidence type="ECO:0000256" key="1">
    <source>
        <dbReference type="ARBA" id="ARBA00004776"/>
    </source>
</evidence>
<name>A0ABX3GER1_9BACL</name>
<evidence type="ECO:0000256" key="2">
    <source>
        <dbReference type="ARBA" id="ARBA00006739"/>
    </source>
</evidence>
<gene>
    <name evidence="6" type="ORF">BSO21_34410</name>
</gene>
<dbReference type="Proteomes" id="UP000187158">
    <property type="component" value="Unassembled WGS sequence"/>
</dbReference>
<feature type="non-terminal residue" evidence="6">
    <location>
        <position position="261"/>
    </location>
</feature>
<dbReference type="Pfam" id="PF00535">
    <property type="entry name" value="Glycos_transf_2"/>
    <property type="match status" value="1"/>
</dbReference>
<comment type="caution">
    <text evidence="6">The sequence shown here is derived from an EMBL/GenBank/DDBJ whole genome shotgun (WGS) entry which is preliminary data.</text>
</comment>
<protein>
    <recommendedName>
        <fullName evidence="5">Glycosyltransferase 2-like domain-containing protein</fullName>
    </recommendedName>
</protein>
<evidence type="ECO:0000313" key="6">
    <source>
        <dbReference type="EMBL" id="OMC92028.1"/>
    </source>
</evidence>
<evidence type="ECO:0000259" key="5">
    <source>
        <dbReference type="Pfam" id="PF00535"/>
    </source>
</evidence>
<proteinExistence type="inferred from homology"/>
<dbReference type="InterPro" id="IPR001173">
    <property type="entry name" value="Glyco_trans_2-like"/>
</dbReference>
<evidence type="ECO:0000256" key="4">
    <source>
        <dbReference type="ARBA" id="ARBA00022679"/>
    </source>
</evidence>
<accession>A0ABX3GER1</accession>
<keyword evidence="3" id="KW-0328">Glycosyltransferase</keyword>
<comment type="pathway">
    <text evidence="1">Cell wall biogenesis; cell wall polysaccharide biosynthesis.</text>
</comment>
<dbReference type="Gene3D" id="3.90.550.10">
    <property type="entry name" value="Spore Coat Polysaccharide Biosynthesis Protein SpsA, Chain A"/>
    <property type="match status" value="1"/>
</dbReference>
<keyword evidence="7" id="KW-1185">Reference proteome</keyword>
<dbReference type="InterPro" id="IPR029044">
    <property type="entry name" value="Nucleotide-diphossugar_trans"/>
</dbReference>
<evidence type="ECO:0000313" key="7">
    <source>
        <dbReference type="Proteomes" id="UP000187158"/>
    </source>
</evidence>
<sequence>MVELYKNVLAGVVLYNPDLEKLEKNVLSIYGQVNEIILIDNCSVNKQDIKGFILRIKREKNLDIKLIVNDQNKGIAYALNQILDFATQNHYKWYLTLDQDTECPDDLISQMLNYYNECDIKEKLAIIAPKFVDINNIKVKSPGGKIENGTRVLTSITSGSLNNVDIANKIGGYKSELFIDHVDHEFCLRLNKCGYNVVQLDCVEIRHEIGNINRHRFLWTTVATSNHSYIRRYYYYRNSLYIFKKYFIFFPKWTLKILLHD</sequence>
<dbReference type="EMBL" id="MPVP01000720">
    <property type="protein sequence ID" value="OMC92028.1"/>
    <property type="molecule type" value="Genomic_DNA"/>
</dbReference>
<keyword evidence="4" id="KW-0808">Transferase</keyword>
<dbReference type="RefSeq" id="WP_076221126.1">
    <property type="nucleotide sequence ID" value="NZ_MPVP01000720.1"/>
</dbReference>
<feature type="domain" description="Glycosyltransferase 2-like" evidence="5">
    <location>
        <begin position="14"/>
        <end position="117"/>
    </location>
</feature>
<dbReference type="PANTHER" id="PTHR43179">
    <property type="entry name" value="RHAMNOSYLTRANSFERASE WBBL"/>
    <property type="match status" value="1"/>
</dbReference>
<evidence type="ECO:0000256" key="3">
    <source>
        <dbReference type="ARBA" id="ARBA00022676"/>
    </source>
</evidence>